<feature type="transmembrane region" description="Helical" evidence="5">
    <location>
        <begin position="45"/>
        <end position="66"/>
    </location>
</feature>
<feature type="transmembrane region" description="Helical" evidence="5">
    <location>
        <begin position="138"/>
        <end position="159"/>
    </location>
</feature>
<accession>A0A3S1B757</accession>
<evidence type="ECO:0000313" key="7">
    <source>
        <dbReference type="Proteomes" id="UP000271974"/>
    </source>
</evidence>
<dbReference type="OrthoDB" id="448280at2759"/>
<keyword evidence="3 5" id="KW-1133">Transmembrane helix</keyword>
<keyword evidence="7" id="KW-1185">Reference proteome</keyword>
<sequence length="285" mass="31194">MDTDMVKIICMVVLFLDTLLFGWPPYFLVRSEGRSDKFNRIRKTVLSYLTCFSGGVFLGACLLHLLPEGLENVQRYLEQVRYTIDYPIFEAMIGAGFFLIALIEQLAHKLIHSSGHAHSHKPEGSPTLVVSEGNPFRALLLLIALSFHTIFDGLAVGLTSGTSSVWQMFGAICIHKSLVALCLGTELFLLYVKKPLRAFLIVFFFAIIAPLGVGLGMILTSSNVDDGARTLTDGLLQGVATGTFLYVTFFEILREELIDKGGLLRLLLVAIGFGGMAAAKVVDAE</sequence>
<dbReference type="Proteomes" id="UP000271974">
    <property type="component" value="Unassembled WGS sequence"/>
</dbReference>
<evidence type="ECO:0008006" key="8">
    <source>
        <dbReference type="Google" id="ProtNLM"/>
    </source>
</evidence>
<name>A0A3S1B757_ELYCH</name>
<dbReference type="PANTHER" id="PTHR11040:SF140">
    <property type="entry name" value="ZRT (ZRT), IRT- (IRT-) LIKE PROTEIN TRANSPORTER"/>
    <property type="match status" value="1"/>
</dbReference>
<evidence type="ECO:0000256" key="1">
    <source>
        <dbReference type="ARBA" id="ARBA00004141"/>
    </source>
</evidence>
<evidence type="ECO:0000256" key="4">
    <source>
        <dbReference type="ARBA" id="ARBA00023136"/>
    </source>
</evidence>
<feature type="transmembrane region" description="Helical" evidence="5">
    <location>
        <begin position="86"/>
        <end position="103"/>
    </location>
</feature>
<dbReference type="GO" id="GO:0005385">
    <property type="term" value="F:zinc ion transmembrane transporter activity"/>
    <property type="evidence" value="ECO:0007669"/>
    <property type="project" value="TreeGrafter"/>
</dbReference>
<gene>
    <name evidence="6" type="ORF">EGW08_015605</name>
</gene>
<feature type="transmembrane region" description="Helical" evidence="5">
    <location>
        <begin position="6"/>
        <end position="24"/>
    </location>
</feature>
<feature type="transmembrane region" description="Helical" evidence="5">
    <location>
        <begin position="165"/>
        <end position="191"/>
    </location>
</feature>
<reference evidence="6 7" key="1">
    <citation type="submission" date="2019-01" db="EMBL/GenBank/DDBJ databases">
        <title>A draft genome assembly of the solar-powered sea slug Elysia chlorotica.</title>
        <authorList>
            <person name="Cai H."/>
            <person name="Li Q."/>
            <person name="Fang X."/>
            <person name="Li J."/>
            <person name="Curtis N.E."/>
            <person name="Altenburger A."/>
            <person name="Shibata T."/>
            <person name="Feng M."/>
            <person name="Maeda T."/>
            <person name="Schwartz J.A."/>
            <person name="Shigenobu S."/>
            <person name="Lundholm N."/>
            <person name="Nishiyama T."/>
            <person name="Yang H."/>
            <person name="Hasebe M."/>
            <person name="Li S."/>
            <person name="Pierce S.K."/>
            <person name="Wang J."/>
        </authorList>
    </citation>
    <scope>NUCLEOTIDE SEQUENCE [LARGE SCALE GENOMIC DNA]</scope>
    <source>
        <strain evidence="6">EC2010</strain>
        <tissue evidence="6">Whole organism of an adult</tissue>
    </source>
</reference>
<dbReference type="AlphaFoldDB" id="A0A3S1B757"/>
<evidence type="ECO:0000256" key="5">
    <source>
        <dbReference type="SAM" id="Phobius"/>
    </source>
</evidence>
<proteinExistence type="predicted"/>
<keyword evidence="2 5" id="KW-0812">Transmembrane</keyword>
<feature type="transmembrane region" description="Helical" evidence="5">
    <location>
        <begin position="231"/>
        <end position="250"/>
    </location>
</feature>
<keyword evidence="4 5" id="KW-0472">Membrane</keyword>
<comment type="subcellular location">
    <subcellularLocation>
        <location evidence="1">Membrane</location>
        <topology evidence="1">Multi-pass membrane protein</topology>
    </subcellularLocation>
</comment>
<feature type="transmembrane region" description="Helical" evidence="5">
    <location>
        <begin position="198"/>
        <end position="219"/>
    </location>
</feature>
<evidence type="ECO:0000313" key="6">
    <source>
        <dbReference type="EMBL" id="RUS76629.1"/>
    </source>
</evidence>
<dbReference type="GO" id="GO:0005886">
    <property type="term" value="C:plasma membrane"/>
    <property type="evidence" value="ECO:0007669"/>
    <property type="project" value="TreeGrafter"/>
</dbReference>
<dbReference type="PANTHER" id="PTHR11040">
    <property type="entry name" value="ZINC/IRON TRANSPORTER"/>
    <property type="match status" value="1"/>
</dbReference>
<dbReference type="InterPro" id="IPR003689">
    <property type="entry name" value="ZIP"/>
</dbReference>
<dbReference type="Pfam" id="PF02535">
    <property type="entry name" value="Zip"/>
    <property type="match status" value="2"/>
</dbReference>
<dbReference type="STRING" id="188477.A0A3S1B757"/>
<organism evidence="6 7">
    <name type="scientific">Elysia chlorotica</name>
    <name type="common">Eastern emerald elysia</name>
    <name type="synonym">Sea slug</name>
    <dbReference type="NCBI Taxonomy" id="188477"/>
    <lineage>
        <taxon>Eukaryota</taxon>
        <taxon>Metazoa</taxon>
        <taxon>Spiralia</taxon>
        <taxon>Lophotrochozoa</taxon>
        <taxon>Mollusca</taxon>
        <taxon>Gastropoda</taxon>
        <taxon>Heterobranchia</taxon>
        <taxon>Euthyneura</taxon>
        <taxon>Panpulmonata</taxon>
        <taxon>Sacoglossa</taxon>
        <taxon>Placobranchoidea</taxon>
        <taxon>Plakobranchidae</taxon>
        <taxon>Elysia</taxon>
    </lineage>
</organism>
<evidence type="ECO:0000256" key="3">
    <source>
        <dbReference type="ARBA" id="ARBA00022989"/>
    </source>
</evidence>
<evidence type="ECO:0000256" key="2">
    <source>
        <dbReference type="ARBA" id="ARBA00022692"/>
    </source>
</evidence>
<comment type="caution">
    <text evidence="6">The sequence shown here is derived from an EMBL/GenBank/DDBJ whole genome shotgun (WGS) entry which is preliminary data.</text>
</comment>
<dbReference type="EMBL" id="RQTK01000648">
    <property type="protein sequence ID" value="RUS76629.1"/>
    <property type="molecule type" value="Genomic_DNA"/>
</dbReference>
<protein>
    <recommendedName>
        <fullName evidence="8">Zinc transporter ZIP1</fullName>
    </recommendedName>
</protein>
<feature type="transmembrane region" description="Helical" evidence="5">
    <location>
        <begin position="262"/>
        <end position="282"/>
    </location>
</feature>